<gene>
    <name evidence="6" type="ORF">SAMN06297251_11717</name>
</gene>
<evidence type="ECO:0000313" key="6">
    <source>
        <dbReference type="EMBL" id="SMC99829.1"/>
    </source>
</evidence>
<evidence type="ECO:0000256" key="4">
    <source>
        <dbReference type="ARBA" id="ARBA00023163"/>
    </source>
</evidence>
<dbReference type="AlphaFoldDB" id="A0A1W2DR34"/>
<dbReference type="PANTHER" id="PTHR30537:SF31">
    <property type="entry name" value="TRANSCRIPTIONAL REGULATOR, LYSR FAMILY"/>
    <property type="match status" value="1"/>
</dbReference>
<dbReference type="Pfam" id="PF03466">
    <property type="entry name" value="LysR_substrate"/>
    <property type="match status" value="1"/>
</dbReference>
<evidence type="ECO:0000256" key="3">
    <source>
        <dbReference type="ARBA" id="ARBA00023125"/>
    </source>
</evidence>
<keyword evidence="3 6" id="KW-0238">DNA-binding</keyword>
<dbReference type="InterPro" id="IPR058163">
    <property type="entry name" value="LysR-type_TF_proteobact-type"/>
</dbReference>
<evidence type="ECO:0000259" key="5">
    <source>
        <dbReference type="PROSITE" id="PS50931"/>
    </source>
</evidence>
<dbReference type="SUPFAM" id="SSF46785">
    <property type="entry name" value="Winged helix' DNA-binding domain"/>
    <property type="match status" value="1"/>
</dbReference>
<dbReference type="OrthoDB" id="9786526at2"/>
<dbReference type="PROSITE" id="PS50931">
    <property type="entry name" value="HTH_LYSR"/>
    <property type="match status" value="1"/>
</dbReference>
<keyword evidence="2" id="KW-0805">Transcription regulation</keyword>
<dbReference type="PRINTS" id="PR00039">
    <property type="entry name" value="HTHLYSR"/>
</dbReference>
<dbReference type="GO" id="GO:0043565">
    <property type="term" value="F:sequence-specific DNA binding"/>
    <property type="evidence" value="ECO:0007669"/>
    <property type="project" value="TreeGrafter"/>
</dbReference>
<dbReference type="InterPro" id="IPR000847">
    <property type="entry name" value="LysR_HTH_N"/>
</dbReference>
<evidence type="ECO:0000256" key="1">
    <source>
        <dbReference type="ARBA" id="ARBA00009437"/>
    </source>
</evidence>
<dbReference type="GO" id="GO:0006351">
    <property type="term" value="P:DNA-templated transcription"/>
    <property type="evidence" value="ECO:0007669"/>
    <property type="project" value="TreeGrafter"/>
</dbReference>
<dbReference type="InterPro" id="IPR036388">
    <property type="entry name" value="WH-like_DNA-bd_sf"/>
</dbReference>
<comment type="similarity">
    <text evidence="1">Belongs to the LysR transcriptional regulatory family.</text>
</comment>
<dbReference type="EMBL" id="FWXR01000017">
    <property type="protein sequence ID" value="SMC99829.1"/>
    <property type="molecule type" value="Genomic_DNA"/>
</dbReference>
<name>A0A1W2DR34_9HYPH</name>
<dbReference type="STRING" id="937218.SAMN06297251_11717"/>
<dbReference type="Pfam" id="PF00126">
    <property type="entry name" value="HTH_1"/>
    <property type="match status" value="1"/>
</dbReference>
<dbReference type="FunFam" id="1.10.10.10:FF:000001">
    <property type="entry name" value="LysR family transcriptional regulator"/>
    <property type="match status" value="1"/>
</dbReference>
<evidence type="ECO:0000256" key="2">
    <source>
        <dbReference type="ARBA" id="ARBA00023015"/>
    </source>
</evidence>
<dbReference type="RefSeq" id="WP_084411574.1">
    <property type="nucleotide sequence ID" value="NZ_FWXR01000017.1"/>
</dbReference>
<dbReference type="PANTHER" id="PTHR30537">
    <property type="entry name" value="HTH-TYPE TRANSCRIPTIONAL REGULATOR"/>
    <property type="match status" value="1"/>
</dbReference>
<dbReference type="InterPro" id="IPR036390">
    <property type="entry name" value="WH_DNA-bd_sf"/>
</dbReference>
<keyword evidence="4" id="KW-0804">Transcription</keyword>
<dbReference type="GO" id="GO:0003700">
    <property type="term" value="F:DNA-binding transcription factor activity"/>
    <property type="evidence" value="ECO:0007669"/>
    <property type="project" value="InterPro"/>
</dbReference>
<keyword evidence="7" id="KW-1185">Reference proteome</keyword>
<dbReference type="Proteomes" id="UP000192656">
    <property type="component" value="Unassembled WGS sequence"/>
</dbReference>
<proteinExistence type="inferred from homology"/>
<dbReference type="Gene3D" id="3.40.190.290">
    <property type="match status" value="1"/>
</dbReference>
<feature type="domain" description="HTH lysR-type" evidence="5">
    <location>
        <begin position="1"/>
        <end position="60"/>
    </location>
</feature>
<sequence>MRGTFDDLFYFEAVLRHRGFAPAARELGVAKSMLSRRIRNLEERLGVRLIERTTSRFEPTEAGQSVYAHAQAALAEMQAAEDSARSLTAEPRGIVRVSAPPGLAAQAVVDGLPEFMSVNPKVRVQLLVGIRRFDLIEERIDVALRVRSRFDGDGDLVIRRIGPIRGGLAASPELLQRHGVPTHLSDLARLPVIGSESQNGEEIWSLVGPEGTLDRVTLEPVFSSPSVNLVLSAAIAGIGIARLPAILTGQAMAEGKLVPVLPAWRAEEAIYHMAFPSRRYMLPAVRAFVDFYVPRLIALYRGQGGD</sequence>
<accession>A0A1W2DR34</accession>
<protein>
    <submittedName>
        <fullName evidence="6">DNA-binding transcriptional regulator, LysR family</fullName>
    </submittedName>
</protein>
<dbReference type="SUPFAM" id="SSF53850">
    <property type="entry name" value="Periplasmic binding protein-like II"/>
    <property type="match status" value="1"/>
</dbReference>
<evidence type="ECO:0000313" key="7">
    <source>
        <dbReference type="Proteomes" id="UP000192656"/>
    </source>
</evidence>
<organism evidence="6 7">
    <name type="scientific">Fulvimarina manganoxydans</name>
    <dbReference type="NCBI Taxonomy" id="937218"/>
    <lineage>
        <taxon>Bacteria</taxon>
        <taxon>Pseudomonadati</taxon>
        <taxon>Pseudomonadota</taxon>
        <taxon>Alphaproteobacteria</taxon>
        <taxon>Hyphomicrobiales</taxon>
        <taxon>Aurantimonadaceae</taxon>
        <taxon>Fulvimarina</taxon>
    </lineage>
</organism>
<reference evidence="6 7" key="1">
    <citation type="submission" date="2017-04" db="EMBL/GenBank/DDBJ databases">
        <authorList>
            <person name="Afonso C.L."/>
            <person name="Miller P.J."/>
            <person name="Scott M.A."/>
            <person name="Spackman E."/>
            <person name="Goraichik I."/>
            <person name="Dimitrov K.M."/>
            <person name="Suarez D.L."/>
            <person name="Swayne D.E."/>
        </authorList>
    </citation>
    <scope>NUCLEOTIDE SEQUENCE [LARGE SCALE GENOMIC DNA]</scope>
    <source>
        <strain evidence="6 7">CGMCC 1.10972</strain>
    </source>
</reference>
<dbReference type="InterPro" id="IPR005119">
    <property type="entry name" value="LysR_subst-bd"/>
</dbReference>
<dbReference type="Gene3D" id="1.10.10.10">
    <property type="entry name" value="Winged helix-like DNA-binding domain superfamily/Winged helix DNA-binding domain"/>
    <property type="match status" value="1"/>
</dbReference>